<reference evidence="2" key="1">
    <citation type="submission" date="2021-10" db="EMBL/GenBank/DDBJ databases">
        <title>Melipona bicolor Genome sequencing and assembly.</title>
        <authorList>
            <person name="Araujo N.S."/>
            <person name="Arias M.C."/>
        </authorList>
    </citation>
    <scope>NUCLEOTIDE SEQUENCE</scope>
    <source>
        <strain evidence="2">USP_2M_L1-L4_2017</strain>
        <tissue evidence="2">Whole body</tissue>
    </source>
</reference>
<dbReference type="AlphaFoldDB" id="A0AA40KNR5"/>
<dbReference type="Proteomes" id="UP001177670">
    <property type="component" value="Unassembled WGS sequence"/>
</dbReference>
<proteinExistence type="predicted"/>
<evidence type="ECO:0000313" key="3">
    <source>
        <dbReference type="Proteomes" id="UP001177670"/>
    </source>
</evidence>
<keyword evidence="3" id="KW-1185">Reference proteome</keyword>
<feature type="compositionally biased region" description="Polar residues" evidence="1">
    <location>
        <begin position="1"/>
        <end position="11"/>
    </location>
</feature>
<evidence type="ECO:0000313" key="2">
    <source>
        <dbReference type="EMBL" id="KAK1126982.1"/>
    </source>
</evidence>
<organism evidence="2 3">
    <name type="scientific">Melipona bicolor</name>
    <dbReference type="NCBI Taxonomy" id="60889"/>
    <lineage>
        <taxon>Eukaryota</taxon>
        <taxon>Metazoa</taxon>
        <taxon>Ecdysozoa</taxon>
        <taxon>Arthropoda</taxon>
        <taxon>Hexapoda</taxon>
        <taxon>Insecta</taxon>
        <taxon>Pterygota</taxon>
        <taxon>Neoptera</taxon>
        <taxon>Endopterygota</taxon>
        <taxon>Hymenoptera</taxon>
        <taxon>Apocrita</taxon>
        <taxon>Aculeata</taxon>
        <taxon>Apoidea</taxon>
        <taxon>Anthophila</taxon>
        <taxon>Apidae</taxon>
        <taxon>Melipona</taxon>
    </lineage>
</organism>
<gene>
    <name evidence="2" type="ORF">K0M31_004597</name>
</gene>
<evidence type="ECO:0000256" key="1">
    <source>
        <dbReference type="SAM" id="MobiDB-lite"/>
    </source>
</evidence>
<name>A0AA40KNR5_9HYME</name>
<feature type="region of interest" description="Disordered" evidence="1">
    <location>
        <begin position="1"/>
        <end position="83"/>
    </location>
</feature>
<protein>
    <submittedName>
        <fullName evidence="2">Uncharacterized protein</fullName>
    </submittedName>
</protein>
<dbReference type="EMBL" id="JAHYIQ010000013">
    <property type="protein sequence ID" value="KAK1126982.1"/>
    <property type="molecule type" value="Genomic_DNA"/>
</dbReference>
<accession>A0AA40KNR5</accession>
<sequence>MLASQVINKVNSAPLVYKRQSSRPKSRSNAPSDVSETPRPLNTLTRRTREKLTVAQEDVDEDEDEARRRRSETALAKRPLQGDDDDVAFAAGVCARQKPREQPPSVQTLHSAECSSWYLIST</sequence>
<comment type="caution">
    <text evidence="2">The sequence shown here is derived from an EMBL/GenBank/DDBJ whole genome shotgun (WGS) entry which is preliminary data.</text>
</comment>